<keyword evidence="3" id="KW-1185">Reference proteome</keyword>
<protein>
    <submittedName>
        <fullName evidence="2">Uncharacterized protein</fullName>
    </submittedName>
</protein>
<accession>A0AAN8XC19</accession>
<gene>
    <name evidence="2" type="ORF">SK128_026708</name>
</gene>
<dbReference type="Proteomes" id="UP001381693">
    <property type="component" value="Unassembled WGS sequence"/>
</dbReference>
<dbReference type="EMBL" id="JAXCGZ010007773">
    <property type="protein sequence ID" value="KAK7078558.1"/>
    <property type="molecule type" value="Genomic_DNA"/>
</dbReference>
<comment type="caution">
    <text evidence="2">The sequence shown here is derived from an EMBL/GenBank/DDBJ whole genome shotgun (WGS) entry which is preliminary data.</text>
</comment>
<dbReference type="AlphaFoldDB" id="A0AAN8XC19"/>
<name>A0AAN8XC19_HALRR</name>
<reference evidence="2 3" key="1">
    <citation type="submission" date="2023-11" db="EMBL/GenBank/DDBJ databases">
        <title>Halocaridina rubra genome assembly.</title>
        <authorList>
            <person name="Smith C."/>
        </authorList>
    </citation>
    <scope>NUCLEOTIDE SEQUENCE [LARGE SCALE GENOMIC DNA]</scope>
    <source>
        <strain evidence="2">EP-1</strain>
        <tissue evidence="2">Whole</tissue>
    </source>
</reference>
<feature type="region of interest" description="Disordered" evidence="1">
    <location>
        <begin position="1"/>
        <end position="32"/>
    </location>
</feature>
<sequence length="180" mass="20210">RNTLAEDSRPVMLAGNEPCSTPPQSEQGKSTCDTEVDRLVQATPKASLKTSLEYYRNEPDKECFIDLASQASSEKDSLAIAMTALDQLENTYERDLSNFSQFISSELKKLDQDLYTKAKRKIQLLLFEFLDIQDERNGITPARNNHSPSSPFAYSCNESNLSSSSSGYNLLSPADFRKEY</sequence>
<evidence type="ECO:0000313" key="3">
    <source>
        <dbReference type="Proteomes" id="UP001381693"/>
    </source>
</evidence>
<proteinExistence type="predicted"/>
<feature type="non-terminal residue" evidence="2">
    <location>
        <position position="1"/>
    </location>
</feature>
<organism evidence="2 3">
    <name type="scientific">Halocaridina rubra</name>
    <name type="common">Hawaiian red shrimp</name>
    <dbReference type="NCBI Taxonomy" id="373956"/>
    <lineage>
        <taxon>Eukaryota</taxon>
        <taxon>Metazoa</taxon>
        <taxon>Ecdysozoa</taxon>
        <taxon>Arthropoda</taxon>
        <taxon>Crustacea</taxon>
        <taxon>Multicrustacea</taxon>
        <taxon>Malacostraca</taxon>
        <taxon>Eumalacostraca</taxon>
        <taxon>Eucarida</taxon>
        <taxon>Decapoda</taxon>
        <taxon>Pleocyemata</taxon>
        <taxon>Caridea</taxon>
        <taxon>Atyoidea</taxon>
        <taxon>Atyidae</taxon>
        <taxon>Halocaridina</taxon>
    </lineage>
</organism>
<evidence type="ECO:0000313" key="2">
    <source>
        <dbReference type="EMBL" id="KAK7078558.1"/>
    </source>
</evidence>
<feature type="compositionally biased region" description="Polar residues" evidence="1">
    <location>
        <begin position="18"/>
        <end position="32"/>
    </location>
</feature>
<evidence type="ECO:0000256" key="1">
    <source>
        <dbReference type="SAM" id="MobiDB-lite"/>
    </source>
</evidence>